<dbReference type="InterPro" id="IPR036265">
    <property type="entry name" value="HIT-like_sf"/>
</dbReference>
<keyword evidence="2" id="KW-1185">Reference proteome</keyword>
<evidence type="ECO:0000313" key="1">
    <source>
        <dbReference type="EMBL" id="MTD54320.1"/>
    </source>
</evidence>
<comment type="caution">
    <text evidence="1">The sequence shown here is derived from an EMBL/GenBank/DDBJ whole genome shotgun (WGS) entry which is preliminary data.</text>
</comment>
<dbReference type="Gene3D" id="3.30.428.10">
    <property type="entry name" value="HIT-like"/>
    <property type="match status" value="1"/>
</dbReference>
<dbReference type="SUPFAM" id="SSF54197">
    <property type="entry name" value="HIT-like"/>
    <property type="match status" value="1"/>
</dbReference>
<gene>
    <name evidence="1" type="ORF">GKO32_10075</name>
</gene>
<dbReference type="Proteomes" id="UP000440096">
    <property type="component" value="Unassembled WGS sequence"/>
</dbReference>
<name>A0A6N7Z2V7_9PSEU</name>
<organism evidence="1 2">
    <name type="scientific">Amycolatopsis pithecellobii</name>
    <dbReference type="NCBI Taxonomy" id="664692"/>
    <lineage>
        <taxon>Bacteria</taxon>
        <taxon>Bacillati</taxon>
        <taxon>Actinomycetota</taxon>
        <taxon>Actinomycetes</taxon>
        <taxon>Pseudonocardiales</taxon>
        <taxon>Pseudonocardiaceae</taxon>
        <taxon>Amycolatopsis</taxon>
    </lineage>
</organism>
<accession>A0A6N7Z2V7</accession>
<dbReference type="EMBL" id="WMBA01000011">
    <property type="protein sequence ID" value="MTD54320.1"/>
    <property type="molecule type" value="Genomic_DNA"/>
</dbReference>
<evidence type="ECO:0000313" key="2">
    <source>
        <dbReference type="Proteomes" id="UP000440096"/>
    </source>
</evidence>
<dbReference type="OrthoDB" id="160649at2"/>
<dbReference type="AlphaFoldDB" id="A0A6N7Z2V7"/>
<proteinExistence type="predicted"/>
<protein>
    <recommendedName>
        <fullName evidence="3">HIT domain-containing protein</fullName>
    </recommendedName>
</protein>
<reference evidence="1 2" key="1">
    <citation type="submission" date="2019-11" db="EMBL/GenBank/DDBJ databases">
        <title>Draft genome of Amycolatopsis RM579.</title>
        <authorList>
            <person name="Duangmal K."/>
            <person name="Mingma R."/>
        </authorList>
    </citation>
    <scope>NUCLEOTIDE SEQUENCE [LARGE SCALE GENOMIC DNA]</scope>
    <source>
        <strain evidence="1 2">RM579</strain>
    </source>
</reference>
<evidence type="ECO:0008006" key="3">
    <source>
        <dbReference type="Google" id="ProtNLM"/>
    </source>
</evidence>
<dbReference type="RefSeq" id="WP_154756546.1">
    <property type="nucleotide sequence ID" value="NZ_WMBA01000011.1"/>
</dbReference>
<sequence>MTVHCVPCSLERADPSLVIFRDDLWACEIFPGFEVPGWFVVRARRHVLHMRDLDEREATTYGARLRDLTAAVSGALDVKTVYIVSFGERHPHFHSLVIGRGDDLPERHRSADILALRESLVDLAAAKAVAPAVAAAYSSRTA</sequence>